<dbReference type="Gene3D" id="1.10.12.10">
    <property type="entry name" value="Lyase 2-enoyl-coa Hydratase, Chain A, domain 2"/>
    <property type="match status" value="1"/>
</dbReference>
<dbReference type="PANTHER" id="PTHR11941">
    <property type="entry name" value="ENOYL-COA HYDRATASE-RELATED"/>
    <property type="match status" value="1"/>
</dbReference>
<dbReference type="PANTHER" id="PTHR11941:SF133">
    <property type="entry name" value="1,2-EPOXYPHENYLACETYL-COA ISOMERASE"/>
    <property type="match status" value="1"/>
</dbReference>
<proteinExistence type="inferred from homology"/>
<dbReference type="Pfam" id="PF00378">
    <property type="entry name" value="ECH_1"/>
    <property type="match status" value="1"/>
</dbReference>
<name>A0A1M7E1S1_9BRAD</name>
<evidence type="ECO:0000313" key="3">
    <source>
        <dbReference type="EMBL" id="SED89221.1"/>
    </source>
</evidence>
<sequence length="275" mass="29226">MASDQIEIDTGTSELLCEIRDRVALITLNRPEARNALSDHLTPALRRMIKQCGDDPAVGALLITGAGAAFCAGGDVKGMGSNSSKAETPFEERVADLRTRQRTLTGALVAVRKPTVAALPGPAAGAGMALALACDIRIAGESAIMSTGYARIGLTGDYGVAWLLTRLVGTSRARELMFLSERIDARRCETLGLVNRVVPDTELREAAFALAKSLAEGPSIALAYIKDNLDHALKSDFLDSMDQEAENMVRSSRTADHKEAVGAFIGKRKPAFAGR</sequence>
<dbReference type="OrthoDB" id="9777711at2"/>
<gene>
    <name evidence="3" type="ORF">SAMN05444171_5555</name>
</gene>
<dbReference type="EMBL" id="FNTI01000001">
    <property type="protein sequence ID" value="SED89221.1"/>
    <property type="molecule type" value="Genomic_DNA"/>
</dbReference>
<dbReference type="InterPro" id="IPR029045">
    <property type="entry name" value="ClpP/crotonase-like_dom_sf"/>
</dbReference>
<evidence type="ECO:0000313" key="4">
    <source>
        <dbReference type="Proteomes" id="UP000183208"/>
    </source>
</evidence>
<reference evidence="3 4" key="1">
    <citation type="submission" date="2016-10" db="EMBL/GenBank/DDBJ databases">
        <authorList>
            <person name="de Groot N.N."/>
        </authorList>
    </citation>
    <scope>NUCLEOTIDE SEQUENCE [LARGE SCALE GENOMIC DNA]</scope>
    <source>
        <strain evidence="3 4">GAS522</strain>
    </source>
</reference>
<dbReference type="GO" id="GO:0006635">
    <property type="term" value="P:fatty acid beta-oxidation"/>
    <property type="evidence" value="ECO:0007669"/>
    <property type="project" value="TreeGrafter"/>
</dbReference>
<evidence type="ECO:0000256" key="1">
    <source>
        <dbReference type="ARBA" id="ARBA00005254"/>
    </source>
</evidence>
<dbReference type="AlphaFoldDB" id="A0A1M7E1S1"/>
<dbReference type="Proteomes" id="UP000183208">
    <property type="component" value="Unassembled WGS sequence"/>
</dbReference>
<organism evidence="3 4">
    <name type="scientific">Bradyrhizobium lablabi</name>
    <dbReference type="NCBI Taxonomy" id="722472"/>
    <lineage>
        <taxon>Bacteria</taxon>
        <taxon>Pseudomonadati</taxon>
        <taxon>Pseudomonadota</taxon>
        <taxon>Alphaproteobacteria</taxon>
        <taxon>Hyphomicrobiales</taxon>
        <taxon>Nitrobacteraceae</taxon>
        <taxon>Bradyrhizobium</taxon>
    </lineage>
</organism>
<dbReference type="RefSeq" id="WP_074825741.1">
    <property type="nucleotide sequence ID" value="NZ_FNTI01000001.1"/>
</dbReference>
<dbReference type="InterPro" id="IPR014748">
    <property type="entry name" value="Enoyl-CoA_hydra_C"/>
</dbReference>
<keyword evidence="2" id="KW-0456">Lyase</keyword>
<dbReference type="CDD" id="cd06558">
    <property type="entry name" value="crotonase-like"/>
    <property type="match status" value="1"/>
</dbReference>
<accession>A0A1M7E1S1</accession>
<protein>
    <submittedName>
        <fullName evidence="3">Enoyl-CoA hydratase</fullName>
    </submittedName>
</protein>
<dbReference type="Gene3D" id="3.90.226.10">
    <property type="entry name" value="2-enoyl-CoA Hydratase, Chain A, domain 1"/>
    <property type="match status" value="1"/>
</dbReference>
<dbReference type="GO" id="GO:0016829">
    <property type="term" value="F:lyase activity"/>
    <property type="evidence" value="ECO:0007669"/>
    <property type="project" value="UniProtKB-KW"/>
</dbReference>
<dbReference type="InterPro" id="IPR001753">
    <property type="entry name" value="Enoyl-CoA_hydra/iso"/>
</dbReference>
<evidence type="ECO:0000256" key="2">
    <source>
        <dbReference type="ARBA" id="ARBA00023239"/>
    </source>
</evidence>
<dbReference type="SUPFAM" id="SSF52096">
    <property type="entry name" value="ClpP/crotonase"/>
    <property type="match status" value="1"/>
</dbReference>
<comment type="similarity">
    <text evidence="1">Belongs to the enoyl-CoA hydratase/isomerase family.</text>
</comment>